<evidence type="ECO:0000256" key="12">
    <source>
        <dbReference type="ARBA" id="ARBA00022801"/>
    </source>
</evidence>
<keyword evidence="7" id="KW-1003">Cell membrane</keyword>
<comment type="function">
    <text evidence="19">Glucanases play a role in cell expansion during growth, in cell-cell fusion during mating, and in spore release during sporulation. This enzyme may be involved in beta-glucan degradation and also function biosynthetically as a transglycosylase.</text>
</comment>
<keyword evidence="10" id="KW-0336">GPI-anchor</keyword>
<keyword evidence="11 24" id="KW-0732">Signal</keyword>
<evidence type="ECO:0000313" key="26">
    <source>
        <dbReference type="Proteomes" id="UP000838763"/>
    </source>
</evidence>
<feature type="compositionally biased region" description="Polar residues" evidence="23">
    <location>
        <begin position="357"/>
        <end position="376"/>
    </location>
</feature>
<dbReference type="GO" id="GO:0005576">
    <property type="term" value="C:extracellular region"/>
    <property type="evidence" value="ECO:0007669"/>
    <property type="project" value="TreeGrafter"/>
</dbReference>
<evidence type="ECO:0000256" key="21">
    <source>
        <dbReference type="ARBA" id="ARBA00032906"/>
    </source>
</evidence>
<dbReference type="GO" id="GO:0009986">
    <property type="term" value="C:cell surface"/>
    <property type="evidence" value="ECO:0007669"/>
    <property type="project" value="TreeGrafter"/>
</dbReference>
<dbReference type="GO" id="GO:0098552">
    <property type="term" value="C:side of membrane"/>
    <property type="evidence" value="ECO:0007669"/>
    <property type="project" value="UniProtKB-KW"/>
</dbReference>
<dbReference type="PANTHER" id="PTHR16631:SF13">
    <property type="entry name" value="GLUCAN ENDO-1,3-BETA-GLUCOSIDASE EGLC-RELATED"/>
    <property type="match status" value="1"/>
</dbReference>
<dbReference type="GO" id="GO:0000272">
    <property type="term" value="P:polysaccharide catabolic process"/>
    <property type="evidence" value="ECO:0007669"/>
    <property type="project" value="UniProtKB-KW"/>
</dbReference>
<comment type="subcellular location">
    <subcellularLocation>
        <location evidence="3">Cell membrane</location>
        <topology evidence="3">Lipid-anchor</topology>
        <topology evidence="3">GPI-anchor</topology>
    </subcellularLocation>
    <subcellularLocation>
        <location evidence="2">Secreted</location>
        <location evidence="2">Cell wall</location>
    </subcellularLocation>
</comment>
<dbReference type="EC" id="3.2.1.39" evidence="5"/>
<evidence type="ECO:0000256" key="8">
    <source>
        <dbReference type="ARBA" id="ARBA00022512"/>
    </source>
</evidence>
<evidence type="ECO:0000256" key="23">
    <source>
        <dbReference type="SAM" id="MobiDB-lite"/>
    </source>
</evidence>
<evidence type="ECO:0000256" key="5">
    <source>
        <dbReference type="ARBA" id="ARBA00012780"/>
    </source>
</evidence>
<keyword evidence="13" id="KW-0472">Membrane</keyword>
<evidence type="ECO:0000256" key="10">
    <source>
        <dbReference type="ARBA" id="ARBA00022622"/>
    </source>
</evidence>
<dbReference type="InterPro" id="IPR000490">
    <property type="entry name" value="Glyco_hydro_17"/>
</dbReference>
<evidence type="ECO:0000256" key="18">
    <source>
        <dbReference type="ARBA" id="ARBA00023326"/>
    </source>
</evidence>
<evidence type="ECO:0000313" key="25">
    <source>
        <dbReference type="EMBL" id="CAI4210653.1"/>
    </source>
</evidence>
<dbReference type="InterPro" id="IPR050732">
    <property type="entry name" value="Beta-glucan_modifiers"/>
</dbReference>
<evidence type="ECO:0000256" key="14">
    <source>
        <dbReference type="ARBA" id="ARBA00023180"/>
    </source>
</evidence>
<evidence type="ECO:0000256" key="1">
    <source>
        <dbReference type="ARBA" id="ARBA00000382"/>
    </source>
</evidence>
<feature type="region of interest" description="Disordered" evidence="23">
    <location>
        <begin position="310"/>
        <end position="376"/>
    </location>
</feature>
<dbReference type="OrthoDB" id="77201at2759"/>
<evidence type="ECO:0000256" key="20">
    <source>
        <dbReference type="ARBA" id="ARBA00032134"/>
    </source>
</evidence>
<evidence type="ECO:0000256" key="9">
    <source>
        <dbReference type="ARBA" id="ARBA00022525"/>
    </source>
</evidence>
<protein>
    <recommendedName>
        <fullName evidence="6">Probable glucan endo-1,3-beta-glucosidase eglC</fullName>
        <ecNumber evidence="5">3.2.1.39</ecNumber>
    </recommendedName>
    <alternativeName>
        <fullName evidence="20">Endo-1,3-beta-glucanase eglC</fullName>
    </alternativeName>
    <alternativeName>
        <fullName evidence="21">Laminarinase eglC</fullName>
    </alternativeName>
</protein>
<keyword evidence="17" id="KW-0961">Cell wall biogenesis/degradation</keyword>
<feature type="signal peptide" evidence="24">
    <location>
        <begin position="1"/>
        <end position="19"/>
    </location>
</feature>
<dbReference type="Gene3D" id="3.20.20.80">
    <property type="entry name" value="Glycosidases"/>
    <property type="match status" value="1"/>
</dbReference>
<evidence type="ECO:0000256" key="16">
    <source>
        <dbReference type="ARBA" id="ARBA00023288"/>
    </source>
</evidence>
<name>A0A9P1M6U8_9PEZI</name>
<accession>A0A9P1M6U8</accession>
<keyword evidence="12" id="KW-0378">Hydrolase</keyword>
<evidence type="ECO:0000256" key="4">
    <source>
        <dbReference type="ARBA" id="ARBA00008773"/>
    </source>
</evidence>
<comment type="caution">
    <text evidence="25">The sequence shown here is derived from an EMBL/GenBank/DDBJ whole genome shotgun (WGS) entry which is preliminary data.</text>
</comment>
<dbReference type="EMBL" id="CALLCH030000001">
    <property type="protein sequence ID" value="CAI4210653.1"/>
    <property type="molecule type" value="Genomic_DNA"/>
</dbReference>
<comment type="catalytic activity">
    <reaction evidence="1">
        <text>Hydrolysis of (1-&gt;3)-beta-D-glucosidic linkages in (1-&gt;3)-beta-D-glucans.</text>
        <dbReference type="EC" id="3.2.1.39"/>
    </reaction>
</comment>
<dbReference type="GO" id="GO:0071555">
    <property type="term" value="P:cell wall organization"/>
    <property type="evidence" value="ECO:0007669"/>
    <property type="project" value="UniProtKB-KW"/>
</dbReference>
<dbReference type="AlphaFoldDB" id="A0A9P1M6U8"/>
<dbReference type="Pfam" id="PF00332">
    <property type="entry name" value="Glyco_hydro_17"/>
    <property type="match status" value="1"/>
</dbReference>
<evidence type="ECO:0000256" key="2">
    <source>
        <dbReference type="ARBA" id="ARBA00004191"/>
    </source>
</evidence>
<feature type="compositionally biased region" description="Low complexity" evidence="23">
    <location>
        <begin position="315"/>
        <end position="328"/>
    </location>
</feature>
<keyword evidence="16" id="KW-0449">Lipoprotein</keyword>
<keyword evidence="18" id="KW-0624">Polysaccharide degradation</keyword>
<comment type="similarity">
    <text evidence="4 22">Belongs to the glycosyl hydrolase 17 family.</text>
</comment>
<dbReference type="SUPFAM" id="SSF51445">
    <property type="entry name" value="(Trans)glycosidases"/>
    <property type="match status" value="1"/>
</dbReference>
<evidence type="ECO:0000256" key="17">
    <source>
        <dbReference type="ARBA" id="ARBA00023316"/>
    </source>
</evidence>
<evidence type="ECO:0000256" key="19">
    <source>
        <dbReference type="ARBA" id="ARBA00025152"/>
    </source>
</evidence>
<organism evidence="25 26">
    <name type="scientific">Parascedosporium putredinis</name>
    <dbReference type="NCBI Taxonomy" id="1442378"/>
    <lineage>
        <taxon>Eukaryota</taxon>
        <taxon>Fungi</taxon>
        <taxon>Dikarya</taxon>
        <taxon>Ascomycota</taxon>
        <taxon>Pezizomycotina</taxon>
        <taxon>Sordariomycetes</taxon>
        <taxon>Hypocreomycetidae</taxon>
        <taxon>Microascales</taxon>
        <taxon>Microascaceae</taxon>
        <taxon>Parascedosporium</taxon>
    </lineage>
</organism>
<evidence type="ECO:0000256" key="22">
    <source>
        <dbReference type="RuleBase" id="RU004335"/>
    </source>
</evidence>
<dbReference type="GO" id="GO:0009277">
    <property type="term" value="C:fungal-type cell wall"/>
    <property type="evidence" value="ECO:0007669"/>
    <property type="project" value="TreeGrafter"/>
</dbReference>
<reference evidence="25" key="1">
    <citation type="submission" date="2022-11" db="EMBL/GenBank/DDBJ databases">
        <authorList>
            <person name="Scott C."/>
            <person name="Bruce N."/>
        </authorList>
    </citation>
    <scope>NUCLEOTIDE SEQUENCE</scope>
</reference>
<evidence type="ECO:0000256" key="3">
    <source>
        <dbReference type="ARBA" id="ARBA00004609"/>
    </source>
</evidence>
<evidence type="ECO:0000256" key="13">
    <source>
        <dbReference type="ARBA" id="ARBA00023136"/>
    </source>
</evidence>
<gene>
    <name evidence="25" type="ORF">PPNO1_LOCUS454</name>
</gene>
<dbReference type="GO" id="GO:0042973">
    <property type="term" value="F:glucan endo-1,3-beta-D-glucosidase activity"/>
    <property type="evidence" value="ECO:0007669"/>
    <property type="project" value="UniProtKB-EC"/>
</dbReference>
<proteinExistence type="inferred from homology"/>
<keyword evidence="14" id="KW-0325">Glycoprotein</keyword>
<keyword evidence="26" id="KW-1185">Reference proteome</keyword>
<dbReference type="Proteomes" id="UP000838763">
    <property type="component" value="Unassembled WGS sequence"/>
</dbReference>
<evidence type="ECO:0000256" key="24">
    <source>
        <dbReference type="SAM" id="SignalP"/>
    </source>
</evidence>
<keyword evidence="15" id="KW-0119">Carbohydrate metabolism</keyword>
<keyword evidence="8" id="KW-0134">Cell wall</keyword>
<dbReference type="FunFam" id="3.20.20.80:FF:000233">
    <property type="entry name" value="Probable glucan endo-1,3-beta-glucosidase eglC"/>
    <property type="match status" value="1"/>
</dbReference>
<evidence type="ECO:0000256" key="6">
    <source>
        <dbReference type="ARBA" id="ARBA00019762"/>
    </source>
</evidence>
<sequence length="401" mass="41078">MPSVTNALVLAAMTTVASAAYQGFNYGNTFTTGQIKVQSDYEAEFKAAQDLAGTDGAFNSARIYTMIQGGTQNDPIQAIPAAISTKTSLLLGLWASAGQDTFNNELAALKRTIDQYGSELSGLVAGISVGSEDLYRNSPTGIANKEYAGANPDTLVDYINSVRDLIAGTSLADAKIGHVDTWTAFVNGSNQAVIDACDWLGFDGYPYFEDTHANDISNSAALFNDAFSATKAAAGGKEVWITETGWPVSGKDFGDAVASVENAEAYWKDVGCSLFGATNVWWYTLRDAAPDTPNPSFGILQDLNGQPLHDLSCDGSSSGRGNGTASSTGSGGTAVNTPTPTGGSGSGSGNAPYGNGTDTVLPTGTGSSGSDANTVSGSSGLTRLDSIAASVIALVAAVLIL</sequence>
<dbReference type="PANTHER" id="PTHR16631">
    <property type="entry name" value="GLUCAN 1,3-BETA-GLUCOSIDASE"/>
    <property type="match status" value="1"/>
</dbReference>
<dbReference type="GO" id="GO:0005886">
    <property type="term" value="C:plasma membrane"/>
    <property type="evidence" value="ECO:0007669"/>
    <property type="project" value="UniProtKB-SubCell"/>
</dbReference>
<evidence type="ECO:0000256" key="11">
    <source>
        <dbReference type="ARBA" id="ARBA00022729"/>
    </source>
</evidence>
<feature type="chain" id="PRO_5040393408" description="Probable glucan endo-1,3-beta-glucosidase eglC" evidence="24">
    <location>
        <begin position="20"/>
        <end position="401"/>
    </location>
</feature>
<evidence type="ECO:0000256" key="7">
    <source>
        <dbReference type="ARBA" id="ARBA00022475"/>
    </source>
</evidence>
<keyword evidence="9" id="KW-0964">Secreted</keyword>
<dbReference type="InterPro" id="IPR017853">
    <property type="entry name" value="GH"/>
</dbReference>
<evidence type="ECO:0000256" key="15">
    <source>
        <dbReference type="ARBA" id="ARBA00023277"/>
    </source>
</evidence>